<dbReference type="Gene3D" id="2.60.120.260">
    <property type="entry name" value="Galactose-binding domain-like"/>
    <property type="match status" value="1"/>
</dbReference>
<evidence type="ECO:0008006" key="3">
    <source>
        <dbReference type="Google" id="ProtNLM"/>
    </source>
</evidence>
<reference evidence="1 2" key="1">
    <citation type="submission" date="2024-04" db="EMBL/GenBank/DDBJ databases">
        <title>Tritrichomonas musculus Genome.</title>
        <authorList>
            <person name="Alves-Ferreira E."/>
            <person name="Grigg M."/>
            <person name="Lorenzi H."/>
            <person name="Galac M."/>
        </authorList>
    </citation>
    <scope>NUCLEOTIDE SEQUENCE [LARGE SCALE GENOMIC DNA]</scope>
    <source>
        <strain evidence="1 2">EAF2021</strain>
    </source>
</reference>
<comment type="caution">
    <text evidence="1">The sequence shown here is derived from an EMBL/GenBank/DDBJ whole genome shotgun (WGS) entry which is preliminary data.</text>
</comment>
<protein>
    <recommendedName>
        <fullName evidence="3">F5/8 type C domain-containing protein</fullName>
    </recommendedName>
</protein>
<keyword evidence="2" id="KW-1185">Reference proteome</keyword>
<dbReference type="EMBL" id="JAPFFF010000059">
    <property type="protein sequence ID" value="KAK8837507.1"/>
    <property type="molecule type" value="Genomic_DNA"/>
</dbReference>
<evidence type="ECO:0000313" key="2">
    <source>
        <dbReference type="Proteomes" id="UP001470230"/>
    </source>
</evidence>
<dbReference type="SUPFAM" id="SSF49785">
    <property type="entry name" value="Galactose-binding domain-like"/>
    <property type="match status" value="1"/>
</dbReference>
<organism evidence="1 2">
    <name type="scientific">Tritrichomonas musculus</name>
    <dbReference type="NCBI Taxonomy" id="1915356"/>
    <lineage>
        <taxon>Eukaryota</taxon>
        <taxon>Metamonada</taxon>
        <taxon>Parabasalia</taxon>
        <taxon>Tritrichomonadida</taxon>
        <taxon>Tritrichomonadidae</taxon>
        <taxon>Tritrichomonas</taxon>
    </lineage>
</organism>
<sequence length="461" mass="53472">MEDIIEYETPINCLRRLLQQDNSDEFDLIIKFAFNQSKEFNIQTTINKARIISNKINNIYQVDPTITKYELTIPKIYFNLFKESIESQLNSLADIINLKIKSITEKISISKEKSQKINLVNILLGEPIESGFLIKISSITEAISYLSSEFHDISIEYLSSHISQSIDEGQLFNLNDQIIFEIIDSYFHGIRIEQQENKNNSSSTKETKEIFGKLSKSADPEFVIHFLLQIESCKYTKEMCDYISEHISDNIASNELSQIVKQFLHQLPQEKHANEDAVSVEFQGDELNGIISHLKAKYGENICEKGEIKISDIGTHHHLGGSLLNLIKYDEDHINDHYSNNDGGYNPLPNENEGWIEFDFVKRKINLTSYTLRTSGHGRGTYHAKSWRIVGSNDRNSWELLDQQANNSSLYGKYLQHRFECENNHKYYRYIRYVQDDSWLSNREHNVFLTCVEFFGSLLTE</sequence>
<proteinExistence type="predicted"/>
<evidence type="ECO:0000313" key="1">
    <source>
        <dbReference type="EMBL" id="KAK8837507.1"/>
    </source>
</evidence>
<accession>A0ABR2GV96</accession>
<dbReference type="InterPro" id="IPR008979">
    <property type="entry name" value="Galactose-bd-like_sf"/>
</dbReference>
<gene>
    <name evidence="1" type="ORF">M9Y10_036504</name>
</gene>
<dbReference type="Proteomes" id="UP001470230">
    <property type="component" value="Unassembled WGS sequence"/>
</dbReference>
<name>A0ABR2GV96_9EUKA</name>